<evidence type="ECO:0000313" key="1">
    <source>
        <dbReference type="EMBL" id="MBI6121181.1"/>
    </source>
</evidence>
<dbReference type="RefSeq" id="WP_198639333.1">
    <property type="nucleotide sequence ID" value="NZ_JAEHNY010000014.1"/>
</dbReference>
<evidence type="ECO:0000313" key="2">
    <source>
        <dbReference type="Proteomes" id="UP000635665"/>
    </source>
</evidence>
<accession>A0ABS0TLS2</accession>
<comment type="caution">
    <text evidence="1">The sequence shown here is derived from an EMBL/GenBank/DDBJ whole genome shotgun (WGS) entry which is preliminary data.</text>
</comment>
<dbReference type="EMBL" id="JAEHNY010000014">
    <property type="protein sequence ID" value="MBI6121181.1"/>
    <property type="molecule type" value="Genomic_DNA"/>
</dbReference>
<keyword evidence="2" id="KW-1185">Reference proteome</keyword>
<name>A0ABS0TLS2_9FLAO</name>
<reference evidence="1 2" key="1">
    <citation type="submission" date="2020-12" db="EMBL/GenBank/DDBJ databases">
        <title>Salegentibacter orientalis sp. nov., isolated from costal sediment.</title>
        <authorList>
            <person name="Lian F.-B."/>
        </authorList>
    </citation>
    <scope>NUCLEOTIDE SEQUENCE [LARGE SCALE GENOMIC DNA]</scope>
    <source>
        <strain evidence="1 2">F60176</strain>
    </source>
</reference>
<dbReference type="Proteomes" id="UP000635665">
    <property type="component" value="Unassembled WGS sequence"/>
</dbReference>
<sequence length="199" mass="23294">MEVLVYLNEYQGDSAKIEIKSLHSHMFLHLMRFPVKKELHTVYHLKNEKYNDIVFAINKDEAILEIESLKAGSIFSKVNPSKRTNTEPEGKSFPSQKEVASERQLILEKKIKKGIADSLTIKKFVGSNLEEVIKRKPSQQERNEFFRLDKLKQRSEIEEIKRNKLLDKIAYWRIVDGTLNNEGESLHDLIEELIMLRVK</sequence>
<protein>
    <submittedName>
        <fullName evidence="1">Uncharacterized protein</fullName>
    </submittedName>
</protein>
<organism evidence="1 2">
    <name type="scientific">Salegentibacter maritimus</name>
    <dbReference type="NCBI Taxonomy" id="2794347"/>
    <lineage>
        <taxon>Bacteria</taxon>
        <taxon>Pseudomonadati</taxon>
        <taxon>Bacteroidota</taxon>
        <taxon>Flavobacteriia</taxon>
        <taxon>Flavobacteriales</taxon>
        <taxon>Flavobacteriaceae</taxon>
        <taxon>Salegentibacter</taxon>
    </lineage>
</organism>
<gene>
    <name evidence="1" type="ORF">I6U50_14235</name>
</gene>
<proteinExistence type="predicted"/>